<sequence length="474" mass="55757">MKIFEIYNSNLNETFYVHSLYDFCEFNGLTERLLRYTHPKLKEIHDKDKNIRWQPYHKGFKIVKEFNDKDTYKSNYEDEKAIFVVDLTEYYRIPSLNIKEEEVKKAMKEQYKQADTNSSKETYDFSEYNTGEQENTTDEYLVKKYQASLKTIQKLRDENNLLRKSARETFRGEQALEEIKSKLYSMAKDLSSLDFIMNWGNEKDFIETKNNNIGILVLSDWHIGKLVNLDGNKFSEDIAVQRLNKLYERVREQIYTYELTELRVVLLGDFIHAQSRPDMKYQGQYVEIESGLKCFYLIKNLLDKLYNHLNKIEVDCVVGNESRFDSANPHTNLNEVAKNSIDYMIYEMLYLAFKENKGININKSNNYFENLVDINGFNLLAIHGDKINHSKLESELSKLKYKIYQDTRKSVDYIVMGHIHSALITDGYSRNASLVGADEYATRGLNIPESYVSQLFGVLNRDTKELIMFSLKLK</sequence>
<proteinExistence type="predicted"/>
<name>A0A8S5R6H1_9CAUD</name>
<dbReference type="InterPro" id="IPR029052">
    <property type="entry name" value="Metallo-depent_PP-like"/>
</dbReference>
<dbReference type="SUPFAM" id="SSF56300">
    <property type="entry name" value="Metallo-dependent phosphatases"/>
    <property type="match status" value="1"/>
</dbReference>
<protein>
    <submittedName>
        <fullName evidence="1">DNA polymerase II small subunit</fullName>
    </submittedName>
</protein>
<evidence type="ECO:0000313" key="1">
    <source>
        <dbReference type="EMBL" id="DAE26580.1"/>
    </source>
</evidence>
<organism evidence="1">
    <name type="scientific">Ackermannviridae sp. ctaCq7</name>
    <dbReference type="NCBI Taxonomy" id="2827294"/>
    <lineage>
        <taxon>Viruses</taxon>
        <taxon>Duplodnaviria</taxon>
        <taxon>Heunggongvirae</taxon>
        <taxon>Uroviricota</taxon>
        <taxon>Caudoviricetes</taxon>
        <taxon>Pantevenvirales</taxon>
        <taxon>Ackermannviridae</taxon>
    </lineage>
</organism>
<reference evidence="1" key="1">
    <citation type="journal article" date="2021" name="Proc. Natl. Acad. Sci. U.S.A.">
        <title>A Catalog of Tens of Thousands of Viruses from Human Metagenomes Reveals Hidden Associations with Chronic Diseases.</title>
        <authorList>
            <person name="Tisza M.J."/>
            <person name="Buck C.B."/>
        </authorList>
    </citation>
    <scope>NUCLEOTIDE SEQUENCE</scope>
    <source>
        <strain evidence="1">CtaCq7</strain>
    </source>
</reference>
<accession>A0A8S5R6H1</accession>
<dbReference type="Gene3D" id="3.60.21.10">
    <property type="match status" value="1"/>
</dbReference>
<dbReference type="EMBL" id="BK015821">
    <property type="protein sequence ID" value="DAE26580.1"/>
    <property type="molecule type" value="Genomic_DNA"/>
</dbReference>